<protein>
    <submittedName>
        <fullName evidence="1">Uncharacterized protein</fullName>
    </submittedName>
</protein>
<organism evidence="1 2">
    <name type="scientific">Monilinia fructicola</name>
    <name type="common">Brown rot fungus</name>
    <name type="synonym">Ciboria fructicola</name>
    <dbReference type="NCBI Taxonomy" id="38448"/>
    <lineage>
        <taxon>Eukaryota</taxon>
        <taxon>Fungi</taxon>
        <taxon>Dikarya</taxon>
        <taxon>Ascomycota</taxon>
        <taxon>Pezizomycotina</taxon>
        <taxon>Leotiomycetes</taxon>
        <taxon>Helotiales</taxon>
        <taxon>Sclerotiniaceae</taxon>
        <taxon>Monilinia</taxon>
    </lineage>
</organism>
<gene>
    <name evidence="1" type="ORF">EYC84_007125</name>
</gene>
<proteinExistence type="predicted"/>
<reference evidence="1 2" key="1">
    <citation type="submission" date="2019-06" db="EMBL/GenBank/DDBJ databases">
        <title>Genome Sequence of the Brown Rot Fungal Pathogen Monilinia fructicola.</title>
        <authorList>
            <person name="De Miccolis Angelini R.M."/>
            <person name="Landi L."/>
            <person name="Abate D."/>
            <person name="Pollastro S."/>
            <person name="Romanazzi G."/>
            <person name="Faretra F."/>
        </authorList>
    </citation>
    <scope>NUCLEOTIDE SEQUENCE [LARGE SCALE GENOMIC DNA]</scope>
    <source>
        <strain evidence="1 2">Mfrc123</strain>
    </source>
</reference>
<keyword evidence="2" id="KW-1185">Reference proteome</keyword>
<dbReference type="EMBL" id="VICG01000001">
    <property type="protein sequence ID" value="KAA8577124.1"/>
    <property type="molecule type" value="Genomic_DNA"/>
</dbReference>
<dbReference type="AlphaFoldDB" id="A0A5M9K5M4"/>
<accession>A0A5M9K5M4</accession>
<dbReference type="Proteomes" id="UP000322873">
    <property type="component" value="Unassembled WGS sequence"/>
</dbReference>
<comment type="caution">
    <text evidence="1">The sequence shown here is derived from an EMBL/GenBank/DDBJ whole genome shotgun (WGS) entry which is preliminary data.</text>
</comment>
<sequence length="69" mass="8086">MHVICKNHRVHAQESPCDKGLSSPHFFALLCQECEFSLDSRYQWRLANDAHEYYPYGISSITQQRPELC</sequence>
<evidence type="ECO:0000313" key="1">
    <source>
        <dbReference type="EMBL" id="KAA8577124.1"/>
    </source>
</evidence>
<evidence type="ECO:0000313" key="2">
    <source>
        <dbReference type="Proteomes" id="UP000322873"/>
    </source>
</evidence>
<name>A0A5M9K5M4_MONFR</name>